<comment type="similarity">
    <text evidence="6">Belongs to the Mrp/NBP35 ATP-binding proteins family.</text>
</comment>
<dbReference type="SUPFAM" id="SSF117916">
    <property type="entry name" value="Fe-S cluster assembly (FSCA) domain-like"/>
    <property type="match status" value="1"/>
</dbReference>
<dbReference type="InterPro" id="IPR034904">
    <property type="entry name" value="FSCA_dom_sf"/>
</dbReference>
<evidence type="ECO:0000313" key="8">
    <source>
        <dbReference type="EMBL" id="TCD53635.1"/>
    </source>
</evidence>
<keyword evidence="2 6" id="KW-0547">Nucleotide-binding</keyword>
<evidence type="ECO:0000256" key="5">
    <source>
        <dbReference type="ARBA" id="ARBA00023014"/>
    </source>
</evidence>
<accession>A0A4R0QRH0</accession>
<comment type="subunit">
    <text evidence="6">Homodimer.</text>
</comment>
<dbReference type="RefSeq" id="WP_131285482.1">
    <property type="nucleotide sequence ID" value="NZ_RXLP01000027.1"/>
</dbReference>
<dbReference type="GO" id="GO:0005524">
    <property type="term" value="F:ATP binding"/>
    <property type="evidence" value="ECO:0007669"/>
    <property type="project" value="UniProtKB-UniRule"/>
</dbReference>
<keyword evidence="5 6" id="KW-0411">Iron-sulfur</keyword>
<organism evidence="8 9">
    <name type="scientific">Alloscardovia theropitheci</name>
    <dbReference type="NCBI Taxonomy" id="2496842"/>
    <lineage>
        <taxon>Bacteria</taxon>
        <taxon>Bacillati</taxon>
        <taxon>Actinomycetota</taxon>
        <taxon>Actinomycetes</taxon>
        <taxon>Bifidobacteriales</taxon>
        <taxon>Bifidobacteriaceae</taxon>
        <taxon>Alloscardovia</taxon>
    </lineage>
</organism>
<dbReference type="SUPFAM" id="SSF52540">
    <property type="entry name" value="P-loop containing nucleoside triphosphate hydrolases"/>
    <property type="match status" value="1"/>
</dbReference>
<dbReference type="InterPro" id="IPR027417">
    <property type="entry name" value="P-loop_NTPase"/>
</dbReference>
<reference evidence="8 9" key="1">
    <citation type="submission" date="2018-12" db="EMBL/GenBank/DDBJ databases">
        <title>Alloscrdovia theropitheci sp. nov: a novel taxon from the feces of the bleeding-herat monkey (Theropithecus geleda).</title>
        <authorList>
            <person name="Modesto M."/>
        </authorList>
    </citation>
    <scope>NUCLEOTIDE SEQUENCE [LARGE SCALE GENOMIC DNA]</scope>
    <source>
        <strain evidence="8 9">GLDI4/2</strain>
    </source>
</reference>
<dbReference type="PANTHER" id="PTHR42961">
    <property type="entry name" value="IRON-SULFUR PROTEIN NUBPL"/>
    <property type="match status" value="1"/>
</dbReference>
<evidence type="ECO:0000256" key="1">
    <source>
        <dbReference type="ARBA" id="ARBA00022723"/>
    </source>
</evidence>
<keyword evidence="9" id="KW-1185">Reference proteome</keyword>
<dbReference type="InterPro" id="IPR002744">
    <property type="entry name" value="MIP18-like"/>
</dbReference>
<evidence type="ECO:0000256" key="6">
    <source>
        <dbReference type="HAMAP-Rule" id="MF_02040"/>
    </source>
</evidence>
<feature type="domain" description="MIP18 family-like" evidence="7">
    <location>
        <begin position="18"/>
        <end position="86"/>
    </location>
</feature>
<evidence type="ECO:0000259" key="7">
    <source>
        <dbReference type="Pfam" id="PF01883"/>
    </source>
</evidence>
<dbReference type="InterPro" id="IPR019591">
    <property type="entry name" value="Mrp/NBP35_ATP-bd"/>
</dbReference>
<sequence length="402" mass="43442">MKDTENAIKPSEQVIAREIYARLTGVIDPELGKSITDLGMVTGVSVENTSAKHYAVKISIELTVPGCPLSEVIRERIESAVTSYPDADLSLTLDVGSMGEEKLNHLVAELKAARRENPFHKPGIKTRVFAIASGKGGVGKSSVTANLAATFAALGYDTAVIDADIYGFSMPKLLGAHSHPTNLNGMLMPVEAWGVKVMSIGMFAGSDQAILWRGPRLQRSLEQFLSDVWWGEPDVLLIDMAPGTGDMAISVAQSLPNAELIVVTTPQPSASDIAVRAGLVALQVPMDVAGVVENMSWYDHDGQRLRIFGQGGGQRVADQLTQQLETKLGHKVPLLAQLPLETDVREVGETGRPVVLDEDGQLASSDLSIRFQEIVQQLMENNQTEIVTHNEDNEDSEDESHE</sequence>
<dbReference type="PANTHER" id="PTHR42961:SF2">
    <property type="entry name" value="IRON-SULFUR PROTEIN NUBPL"/>
    <property type="match status" value="1"/>
</dbReference>
<evidence type="ECO:0000256" key="3">
    <source>
        <dbReference type="ARBA" id="ARBA00022840"/>
    </source>
</evidence>
<keyword evidence="3 6" id="KW-0067">ATP-binding</keyword>
<dbReference type="GO" id="GO:0016226">
    <property type="term" value="P:iron-sulfur cluster assembly"/>
    <property type="evidence" value="ECO:0007669"/>
    <property type="project" value="InterPro"/>
</dbReference>
<dbReference type="GO" id="GO:0046872">
    <property type="term" value="F:metal ion binding"/>
    <property type="evidence" value="ECO:0007669"/>
    <property type="project" value="UniProtKB-KW"/>
</dbReference>
<keyword evidence="1 6" id="KW-0479">Metal-binding</keyword>
<comment type="caution">
    <text evidence="8">The sequence shown here is derived from an EMBL/GenBank/DDBJ whole genome shotgun (WGS) entry which is preliminary data.</text>
</comment>
<evidence type="ECO:0000256" key="2">
    <source>
        <dbReference type="ARBA" id="ARBA00022741"/>
    </source>
</evidence>
<dbReference type="OrthoDB" id="9809679at2"/>
<gene>
    <name evidence="8" type="ORF">EJ419_08140</name>
</gene>
<dbReference type="Gene3D" id="3.30.300.130">
    <property type="entry name" value="Fe-S cluster assembly (FSCA)"/>
    <property type="match status" value="1"/>
</dbReference>
<dbReference type="HAMAP" id="MF_02040">
    <property type="entry name" value="Mrp_NBP35"/>
    <property type="match status" value="1"/>
</dbReference>
<proteinExistence type="inferred from homology"/>
<dbReference type="Gene3D" id="3.40.50.300">
    <property type="entry name" value="P-loop containing nucleotide triphosphate hydrolases"/>
    <property type="match status" value="1"/>
</dbReference>
<dbReference type="EMBL" id="RXLP01000027">
    <property type="protein sequence ID" value="TCD53635.1"/>
    <property type="molecule type" value="Genomic_DNA"/>
</dbReference>
<dbReference type="Pfam" id="PF01883">
    <property type="entry name" value="FeS_assembly_P"/>
    <property type="match status" value="1"/>
</dbReference>
<protein>
    <recommendedName>
        <fullName evidence="6">Iron-sulfur cluster carrier protein</fullName>
    </recommendedName>
</protein>
<evidence type="ECO:0000256" key="4">
    <source>
        <dbReference type="ARBA" id="ARBA00023004"/>
    </source>
</evidence>
<dbReference type="GO" id="GO:0140663">
    <property type="term" value="F:ATP-dependent FeS chaperone activity"/>
    <property type="evidence" value="ECO:0007669"/>
    <property type="project" value="InterPro"/>
</dbReference>
<feature type="binding site" evidence="6">
    <location>
        <begin position="134"/>
        <end position="141"/>
    </location>
    <ligand>
        <name>ATP</name>
        <dbReference type="ChEBI" id="CHEBI:30616"/>
    </ligand>
</feature>
<dbReference type="GO" id="GO:0051539">
    <property type="term" value="F:4 iron, 4 sulfur cluster binding"/>
    <property type="evidence" value="ECO:0007669"/>
    <property type="project" value="TreeGrafter"/>
</dbReference>
<dbReference type="InterPro" id="IPR044304">
    <property type="entry name" value="NUBPL-like"/>
</dbReference>
<dbReference type="CDD" id="cd02037">
    <property type="entry name" value="Mrp_NBP35"/>
    <property type="match status" value="1"/>
</dbReference>
<evidence type="ECO:0000313" key="9">
    <source>
        <dbReference type="Proteomes" id="UP000291289"/>
    </source>
</evidence>
<dbReference type="GO" id="GO:0016887">
    <property type="term" value="F:ATP hydrolysis activity"/>
    <property type="evidence" value="ECO:0007669"/>
    <property type="project" value="UniProtKB-UniRule"/>
</dbReference>
<keyword evidence="4 6" id="KW-0408">Iron</keyword>
<name>A0A4R0QRH0_9BIFI</name>
<keyword evidence="6" id="KW-0378">Hydrolase</keyword>
<dbReference type="InterPro" id="IPR033756">
    <property type="entry name" value="YlxH/NBP35"/>
</dbReference>
<comment type="function">
    <text evidence="6">Binds and transfers iron-sulfur (Fe-S) clusters to target apoproteins. Can hydrolyze ATP.</text>
</comment>
<dbReference type="Pfam" id="PF10609">
    <property type="entry name" value="ParA"/>
    <property type="match status" value="1"/>
</dbReference>
<dbReference type="Proteomes" id="UP000291289">
    <property type="component" value="Unassembled WGS sequence"/>
</dbReference>
<dbReference type="AlphaFoldDB" id="A0A4R0QRH0"/>